<evidence type="ECO:0000256" key="2">
    <source>
        <dbReference type="SAM" id="MobiDB-lite"/>
    </source>
</evidence>
<dbReference type="PANTHER" id="PTHR11803:SF58">
    <property type="entry name" value="PROTEIN HMF1-RELATED"/>
    <property type="match status" value="1"/>
</dbReference>
<comment type="caution">
    <text evidence="3">The sequence shown here is derived from an EMBL/GenBank/DDBJ whole genome shotgun (WGS) entry which is preliminary data.</text>
</comment>
<dbReference type="EMBL" id="BAABIA010000010">
    <property type="protein sequence ID" value="GAA5147826.1"/>
    <property type="molecule type" value="Genomic_DNA"/>
</dbReference>
<evidence type="ECO:0000256" key="1">
    <source>
        <dbReference type="ARBA" id="ARBA00010552"/>
    </source>
</evidence>
<feature type="compositionally biased region" description="Polar residues" evidence="2">
    <location>
        <begin position="7"/>
        <end position="17"/>
    </location>
</feature>
<dbReference type="InterPro" id="IPR006175">
    <property type="entry name" value="YjgF/YER057c/UK114"/>
</dbReference>
<organism evidence="3 4">
    <name type="scientific">Prosthecobacter algae</name>
    <dbReference type="NCBI Taxonomy" id="1144682"/>
    <lineage>
        <taxon>Bacteria</taxon>
        <taxon>Pseudomonadati</taxon>
        <taxon>Verrucomicrobiota</taxon>
        <taxon>Verrucomicrobiia</taxon>
        <taxon>Verrucomicrobiales</taxon>
        <taxon>Verrucomicrobiaceae</taxon>
        <taxon>Prosthecobacter</taxon>
    </lineage>
</organism>
<feature type="region of interest" description="Disordered" evidence="2">
    <location>
        <begin position="1"/>
        <end position="22"/>
    </location>
</feature>
<evidence type="ECO:0000313" key="3">
    <source>
        <dbReference type="EMBL" id="GAA5147826.1"/>
    </source>
</evidence>
<dbReference type="InterPro" id="IPR035959">
    <property type="entry name" value="RutC-like_sf"/>
</dbReference>
<reference evidence="4" key="1">
    <citation type="journal article" date="2019" name="Int. J. Syst. Evol. Microbiol.">
        <title>The Global Catalogue of Microorganisms (GCM) 10K type strain sequencing project: providing services to taxonomists for standard genome sequencing and annotation.</title>
        <authorList>
            <consortium name="The Broad Institute Genomics Platform"/>
            <consortium name="The Broad Institute Genome Sequencing Center for Infectious Disease"/>
            <person name="Wu L."/>
            <person name="Ma J."/>
        </authorList>
    </citation>
    <scope>NUCLEOTIDE SEQUENCE [LARGE SCALE GENOMIC DNA]</scope>
    <source>
        <strain evidence="4">JCM 18053</strain>
    </source>
</reference>
<gene>
    <name evidence="3" type="ORF">GCM10023213_43080</name>
</gene>
<dbReference type="PANTHER" id="PTHR11803">
    <property type="entry name" value="2-IMINOBUTANOATE/2-IMINOPROPANOATE DEAMINASE RIDA"/>
    <property type="match status" value="1"/>
</dbReference>
<evidence type="ECO:0000313" key="4">
    <source>
        <dbReference type="Proteomes" id="UP001499852"/>
    </source>
</evidence>
<name>A0ABP9PK96_9BACT</name>
<proteinExistence type="inferred from homology"/>
<protein>
    <recommendedName>
        <fullName evidence="5">2-iminobutanoate/2-iminopropanoate deaminase</fullName>
    </recommendedName>
</protein>
<accession>A0ABP9PK96</accession>
<dbReference type="CDD" id="cd00448">
    <property type="entry name" value="YjgF_YER057c_UK114_family"/>
    <property type="match status" value="1"/>
</dbReference>
<sequence>MTRRHPTSSLVAQTHPDTMNHPLVSYPQNPDTPTSHLPFSPSVVVGDLIFVSGQASVDETGKIVGDSFEGEFRRSVENLRKVLEAAGSDLAHVVQTRNYVRDAEDVATFNQLYREYFSAPFPARTTITNCLPPSLRYEIEAVAVKISEPE</sequence>
<comment type="similarity">
    <text evidence="1">Belongs to the RutC family.</text>
</comment>
<dbReference type="SUPFAM" id="SSF55298">
    <property type="entry name" value="YjgF-like"/>
    <property type="match status" value="1"/>
</dbReference>
<evidence type="ECO:0008006" key="5">
    <source>
        <dbReference type="Google" id="ProtNLM"/>
    </source>
</evidence>
<dbReference type="Pfam" id="PF01042">
    <property type="entry name" value="Ribonuc_L-PSP"/>
    <property type="match status" value="1"/>
</dbReference>
<dbReference type="Gene3D" id="3.30.1330.40">
    <property type="entry name" value="RutC-like"/>
    <property type="match status" value="1"/>
</dbReference>
<dbReference type="Proteomes" id="UP001499852">
    <property type="component" value="Unassembled WGS sequence"/>
</dbReference>
<keyword evidence="4" id="KW-1185">Reference proteome</keyword>